<evidence type="ECO:0000313" key="10">
    <source>
        <dbReference type="Proteomes" id="UP000192578"/>
    </source>
</evidence>
<dbReference type="InterPro" id="IPR013598">
    <property type="entry name" value="Exportin-1/Importin-b-like"/>
</dbReference>
<dbReference type="Proteomes" id="UP000192578">
    <property type="component" value="Unassembled WGS sequence"/>
</dbReference>
<comment type="similarity">
    <text evidence="3">Belongs to the exportin family.</text>
</comment>
<evidence type="ECO:0000256" key="7">
    <source>
        <dbReference type="ARBA" id="ARBA00023242"/>
    </source>
</evidence>
<dbReference type="OrthoDB" id="10261013at2759"/>
<reference evidence="10" key="1">
    <citation type="submission" date="2017-01" db="EMBL/GenBank/DDBJ databases">
        <title>Comparative genomics of anhydrobiosis in the tardigrade Hypsibius dujardini.</title>
        <authorList>
            <person name="Yoshida Y."/>
            <person name="Koutsovoulos G."/>
            <person name="Laetsch D."/>
            <person name="Stevens L."/>
            <person name="Kumar S."/>
            <person name="Horikawa D."/>
            <person name="Ishino K."/>
            <person name="Komine S."/>
            <person name="Tomita M."/>
            <person name="Blaxter M."/>
            <person name="Arakawa K."/>
        </authorList>
    </citation>
    <scope>NUCLEOTIDE SEQUENCE [LARGE SCALE GENOMIC DNA]</scope>
    <source>
        <strain evidence="10">Z151</strain>
    </source>
</reference>
<dbReference type="GO" id="GO:0005634">
    <property type="term" value="C:nucleus"/>
    <property type="evidence" value="ECO:0007669"/>
    <property type="project" value="UniProtKB-SubCell"/>
</dbReference>
<evidence type="ECO:0000256" key="6">
    <source>
        <dbReference type="ARBA" id="ARBA00022927"/>
    </source>
</evidence>
<organism evidence="9 10">
    <name type="scientific">Hypsibius exemplaris</name>
    <name type="common">Freshwater tardigrade</name>
    <dbReference type="NCBI Taxonomy" id="2072580"/>
    <lineage>
        <taxon>Eukaryota</taxon>
        <taxon>Metazoa</taxon>
        <taxon>Ecdysozoa</taxon>
        <taxon>Tardigrada</taxon>
        <taxon>Eutardigrada</taxon>
        <taxon>Parachela</taxon>
        <taxon>Hypsibioidea</taxon>
        <taxon>Hypsibiidae</taxon>
        <taxon>Hypsibius</taxon>
    </lineage>
</organism>
<evidence type="ECO:0000256" key="3">
    <source>
        <dbReference type="ARBA" id="ARBA00009466"/>
    </source>
</evidence>
<keyword evidence="7" id="KW-0539">Nucleus</keyword>
<comment type="subcellular location">
    <subcellularLocation>
        <location evidence="2">Cytoplasm</location>
    </subcellularLocation>
    <subcellularLocation>
        <location evidence="1">Nucleus</location>
    </subcellularLocation>
</comment>
<dbReference type="GO" id="GO:0005049">
    <property type="term" value="F:nuclear export signal receptor activity"/>
    <property type="evidence" value="ECO:0007669"/>
    <property type="project" value="InterPro"/>
</dbReference>
<evidence type="ECO:0000256" key="4">
    <source>
        <dbReference type="ARBA" id="ARBA00022448"/>
    </source>
</evidence>
<keyword evidence="10" id="KW-1185">Reference proteome</keyword>
<proteinExistence type="inferred from homology"/>
<dbReference type="Pfam" id="PF08389">
    <property type="entry name" value="Xpo1"/>
    <property type="match status" value="1"/>
</dbReference>
<evidence type="ECO:0000313" key="9">
    <source>
        <dbReference type="EMBL" id="OQV22814.1"/>
    </source>
</evidence>
<dbReference type="AlphaFoldDB" id="A0A1W0X612"/>
<dbReference type="PANTHER" id="PTHR21452:SF4">
    <property type="entry name" value="EXPORTIN-6"/>
    <property type="match status" value="1"/>
</dbReference>
<comment type="caution">
    <text evidence="9">The sequence shown here is derived from an EMBL/GenBank/DDBJ whole genome shotgun (WGS) entry which is preliminary data.</text>
</comment>
<gene>
    <name evidence="9" type="ORF">BV898_03248</name>
</gene>
<evidence type="ECO:0000256" key="1">
    <source>
        <dbReference type="ARBA" id="ARBA00004123"/>
    </source>
</evidence>
<dbReference type="Gene3D" id="1.25.10.10">
    <property type="entry name" value="Leucine-rich Repeat Variant"/>
    <property type="match status" value="1"/>
</dbReference>
<feature type="domain" description="Exportin-1/Importin-beta-like" evidence="8">
    <location>
        <begin position="115"/>
        <end position="263"/>
    </location>
</feature>
<name>A0A1W0X612_HYPEX</name>
<dbReference type="GO" id="GO:0005737">
    <property type="term" value="C:cytoplasm"/>
    <property type="evidence" value="ECO:0007669"/>
    <property type="project" value="UniProtKB-SubCell"/>
</dbReference>
<evidence type="ECO:0000256" key="5">
    <source>
        <dbReference type="ARBA" id="ARBA00022490"/>
    </source>
</evidence>
<evidence type="ECO:0000259" key="8">
    <source>
        <dbReference type="Pfam" id="PF08389"/>
    </source>
</evidence>
<dbReference type="InterPro" id="IPR011989">
    <property type="entry name" value="ARM-like"/>
</dbReference>
<sequence length="1102" mass="124355">MEQNLDHELLRTAEALFAEFYHGGTSNARKAAIEMDLKSLLGDPKHWRTWTDALAATQNQFVIMQCLNLLGDFVANFWATWATTEQKEYIKNRLLHYLDQSGNFQSSILAPSPLPNFVVTKLMKLVVDIGRSDWPGAYPNFFDHIEELVRDPRRSVMGLRMLKLVSEEFMHPKEDLRRSRKDELKNGLTQRVPVIFGLLHGVLQPFLDVMKGGSALPVDAQKALVARCVDALQVLNDILTWIPAKYYLPPELLSALFSFANCDPDNLDVYEVATVSLSCIGEIAGKSCPTPDVEKTLWSVYEFTFVKLEKVSQDLQGVSELSDSSSEYYQQFVELLRPLIVNHLQRFESHQGFPTMNFLERFFLFCFHMPAFDLFLSCVDIWNDFLDRILAMTSSRASLTRTAILQTYSAPILALVDRLLMRIQIHFNLEQLEELSEELHCQVDGVSERDDYFQRCIGVIIKAGEILPREVLGKLLTRFGELQQAFGRIQSLLQIVTSGSERKVVLSIEKKIEIRQLHCVLRDLGIVSRATASLCGLLTGDLYNVYSDQVIAVVQALLQGVQFFSDSLNCLRNFETRAPLLRDFVYLHAALYQSLESLFPWLTQFYSTNVHGSSDGLNTLVAAVIKTCLDPILSQADPSVASSSSKTLRSLTKIIRIPGMADLVPVKELFRQLTDKSGPGVVLNFWSLATDTQIHLLCALSNVFVLPLNQQPQEGENGWQTRANQHAKLLAALTDNYRALTPNNEATVDVVNIVKSILNLMNGLLLNTAEDPKKSRQIVLASLNPFLNSTLALLPSFKKNPEQRSAVLTFILNVFSSLKSAFPPELTSPLSDLFEGLFEQFLDPDELLAAFRSSDPVQMESLSTCFDLLKLVVGDPAYKSYLPMVIMLCHIVCPALQNLSDIRIEFRTASYELLLSILTHHWSYFFRSVRMVATATNGDGVETSVKEEAAEAKDFLIIMQSMGAALLQPEISVTQLVLEGLNRLSVTRQIFRKTPFQQALRADYLNALLSMLVNKEKQLLSEEIVIALFSIVSPDPYFFYQQYLPSFLELWPGLDDVQRRRLHGDFAAAPDWVTEQLVFVEQIKSLTGEIRCFVLYNSLKAK</sequence>
<keyword evidence="4" id="KW-0813">Transport</keyword>
<dbReference type="PANTHER" id="PTHR21452">
    <property type="entry name" value="EXPORTIN-6"/>
    <property type="match status" value="1"/>
</dbReference>
<dbReference type="InterPro" id="IPR040016">
    <property type="entry name" value="XPO6"/>
</dbReference>
<protein>
    <submittedName>
        <fullName evidence="9">Exportin-6</fullName>
    </submittedName>
</protein>
<accession>A0A1W0X612</accession>
<keyword evidence="5" id="KW-0963">Cytoplasm</keyword>
<dbReference type="SUPFAM" id="SSF48371">
    <property type="entry name" value="ARM repeat"/>
    <property type="match status" value="1"/>
</dbReference>
<dbReference type="GO" id="GO:0006611">
    <property type="term" value="P:protein export from nucleus"/>
    <property type="evidence" value="ECO:0007669"/>
    <property type="project" value="InterPro"/>
</dbReference>
<dbReference type="EMBL" id="MTYJ01000015">
    <property type="protein sequence ID" value="OQV22814.1"/>
    <property type="molecule type" value="Genomic_DNA"/>
</dbReference>
<dbReference type="InterPro" id="IPR016024">
    <property type="entry name" value="ARM-type_fold"/>
</dbReference>
<keyword evidence="6" id="KW-0653">Protein transport</keyword>
<evidence type="ECO:0000256" key="2">
    <source>
        <dbReference type="ARBA" id="ARBA00004496"/>
    </source>
</evidence>